<evidence type="ECO:0000256" key="22">
    <source>
        <dbReference type="ARBA" id="ARBA00047588"/>
    </source>
</evidence>
<evidence type="ECO:0000256" key="20">
    <source>
        <dbReference type="ARBA" id="ARBA00040123"/>
    </source>
</evidence>
<keyword evidence="9" id="KW-0378">Hydrolase</keyword>
<reference evidence="29" key="1">
    <citation type="submission" date="2020-05" db="EMBL/GenBank/DDBJ databases">
        <authorList>
            <person name="Chiriac C."/>
            <person name="Salcher M."/>
            <person name="Ghai R."/>
            <person name="Kavagutti S V."/>
        </authorList>
    </citation>
    <scope>NUCLEOTIDE SEQUENCE</scope>
</reference>
<dbReference type="GO" id="GO:0032587">
    <property type="term" value="C:ruffle membrane"/>
    <property type="evidence" value="ECO:0007669"/>
    <property type="project" value="UniProtKB-SubCell"/>
</dbReference>
<dbReference type="AlphaFoldDB" id="A0A6J6MG47"/>
<evidence type="ECO:0000256" key="19">
    <source>
        <dbReference type="ARBA" id="ARBA00038848"/>
    </source>
</evidence>
<dbReference type="EMBL" id="CAEZXB010000006">
    <property type="protein sequence ID" value="CAB4672389.1"/>
    <property type="molecule type" value="Genomic_DNA"/>
</dbReference>
<evidence type="ECO:0000256" key="16">
    <source>
        <dbReference type="ARBA" id="ARBA00035852"/>
    </source>
</evidence>
<evidence type="ECO:0000259" key="28">
    <source>
        <dbReference type="Pfam" id="PF03061"/>
    </source>
</evidence>
<organism evidence="29">
    <name type="scientific">freshwater metagenome</name>
    <dbReference type="NCBI Taxonomy" id="449393"/>
    <lineage>
        <taxon>unclassified sequences</taxon>
        <taxon>metagenomes</taxon>
        <taxon>ecological metagenomes</taxon>
    </lineage>
</organism>
<keyword evidence="5" id="KW-1003">Cell membrane</keyword>
<dbReference type="SUPFAM" id="SSF54637">
    <property type="entry name" value="Thioesterase/thiol ester dehydrase-isomerase"/>
    <property type="match status" value="1"/>
</dbReference>
<keyword evidence="7" id="KW-0053">Apoptosis</keyword>
<comment type="catalytic activity">
    <reaction evidence="22">
        <text>octanoyl-CoA + H2O = octanoate + CoA + H(+)</text>
        <dbReference type="Rhea" id="RHEA:30143"/>
        <dbReference type="ChEBI" id="CHEBI:15377"/>
        <dbReference type="ChEBI" id="CHEBI:15378"/>
        <dbReference type="ChEBI" id="CHEBI:25646"/>
        <dbReference type="ChEBI" id="CHEBI:57287"/>
        <dbReference type="ChEBI" id="CHEBI:57386"/>
    </reaction>
    <physiologicalReaction direction="left-to-right" evidence="22">
        <dbReference type="Rhea" id="RHEA:30144"/>
    </physiologicalReaction>
</comment>
<gene>
    <name evidence="29" type="ORF">UFOPK2342_00530</name>
    <name evidence="30" type="ORF">UFOPK4367_00471</name>
</gene>
<comment type="catalytic activity">
    <reaction evidence="23">
        <text>hexadecanoyl-CoA + H2O = hexadecanoate + CoA + H(+)</text>
        <dbReference type="Rhea" id="RHEA:16645"/>
        <dbReference type="ChEBI" id="CHEBI:7896"/>
        <dbReference type="ChEBI" id="CHEBI:15377"/>
        <dbReference type="ChEBI" id="CHEBI:15378"/>
        <dbReference type="ChEBI" id="CHEBI:57287"/>
        <dbReference type="ChEBI" id="CHEBI:57379"/>
        <dbReference type="EC" id="3.1.2.2"/>
    </reaction>
    <physiologicalReaction direction="left-to-right" evidence="23">
        <dbReference type="Rhea" id="RHEA:16646"/>
    </physiologicalReaction>
</comment>
<evidence type="ECO:0000256" key="25">
    <source>
        <dbReference type="ARBA" id="ARBA00048074"/>
    </source>
</evidence>
<evidence type="ECO:0000256" key="17">
    <source>
        <dbReference type="ARBA" id="ARBA00037002"/>
    </source>
</evidence>
<evidence type="ECO:0000256" key="11">
    <source>
        <dbReference type="ARBA" id="ARBA00022946"/>
    </source>
</evidence>
<evidence type="ECO:0000256" key="18">
    <source>
        <dbReference type="ARBA" id="ARBA00038456"/>
    </source>
</evidence>
<dbReference type="EC" id="3.1.2.2" evidence="19"/>
<evidence type="ECO:0000256" key="24">
    <source>
        <dbReference type="ARBA" id="ARBA00047969"/>
    </source>
</evidence>
<comment type="catalytic activity">
    <reaction evidence="17">
        <text>(9Z)-octadecenoyl-CoA + H2O = (9Z)-octadecenoate + CoA + H(+)</text>
        <dbReference type="Rhea" id="RHEA:40139"/>
        <dbReference type="ChEBI" id="CHEBI:15377"/>
        <dbReference type="ChEBI" id="CHEBI:15378"/>
        <dbReference type="ChEBI" id="CHEBI:30823"/>
        <dbReference type="ChEBI" id="CHEBI:57287"/>
        <dbReference type="ChEBI" id="CHEBI:57387"/>
    </reaction>
    <physiologicalReaction direction="left-to-right" evidence="17">
        <dbReference type="Rhea" id="RHEA:40140"/>
    </physiologicalReaction>
</comment>
<dbReference type="InterPro" id="IPR029069">
    <property type="entry name" value="HotDog_dom_sf"/>
</dbReference>
<evidence type="ECO:0000256" key="3">
    <source>
        <dbReference type="ARBA" id="ARBA00004632"/>
    </source>
</evidence>
<keyword evidence="6" id="KW-0963">Cytoplasm</keyword>
<comment type="catalytic activity">
    <reaction evidence="24">
        <text>decanoyl-CoA + H2O = decanoate + CoA + H(+)</text>
        <dbReference type="Rhea" id="RHEA:40059"/>
        <dbReference type="ChEBI" id="CHEBI:15377"/>
        <dbReference type="ChEBI" id="CHEBI:15378"/>
        <dbReference type="ChEBI" id="CHEBI:27689"/>
        <dbReference type="ChEBI" id="CHEBI:57287"/>
        <dbReference type="ChEBI" id="CHEBI:61430"/>
    </reaction>
    <physiologicalReaction direction="left-to-right" evidence="24">
        <dbReference type="Rhea" id="RHEA:40060"/>
    </physiologicalReaction>
</comment>
<evidence type="ECO:0000256" key="9">
    <source>
        <dbReference type="ARBA" id="ARBA00022801"/>
    </source>
</evidence>
<dbReference type="GO" id="GO:0005743">
    <property type="term" value="C:mitochondrial inner membrane"/>
    <property type="evidence" value="ECO:0007669"/>
    <property type="project" value="UniProtKB-SubCell"/>
</dbReference>
<feature type="domain" description="Thioesterase" evidence="28">
    <location>
        <begin position="74"/>
        <end position="139"/>
    </location>
</feature>
<evidence type="ECO:0000256" key="21">
    <source>
        <dbReference type="ARBA" id="ARBA00043210"/>
    </source>
</evidence>
<dbReference type="GO" id="GO:0006631">
    <property type="term" value="P:fatty acid metabolic process"/>
    <property type="evidence" value="ECO:0007669"/>
    <property type="project" value="UniProtKB-KW"/>
</dbReference>
<evidence type="ECO:0000256" key="1">
    <source>
        <dbReference type="ARBA" id="ARBA00004496"/>
    </source>
</evidence>
<dbReference type="Pfam" id="PF03061">
    <property type="entry name" value="4HBT"/>
    <property type="match status" value="1"/>
</dbReference>
<dbReference type="Gene3D" id="3.10.129.10">
    <property type="entry name" value="Hotdog Thioesterase"/>
    <property type="match status" value="1"/>
</dbReference>
<protein>
    <recommendedName>
        <fullName evidence="20">Acyl-coenzyme A thioesterase THEM4</fullName>
        <ecNumber evidence="19">3.1.2.2</ecNumber>
    </recommendedName>
    <alternativeName>
        <fullName evidence="21">Thioesterase superfamily member 4</fullName>
    </alternativeName>
</protein>
<dbReference type="PANTHER" id="PTHR12418">
    <property type="entry name" value="ACYL-COENZYME A THIOESTERASE THEM4"/>
    <property type="match status" value="1"/>
</dbReference>
<evidence type="ECO:0000256" key="5">
    <source>
        <dbReference type="ARBA" id="ARBA00022475"/>
    </source>
</evidence>
<comment type="catalytic activity">
    <reaction evidence="16">
        <text>(5Z,8Z,11Z,14Z)-eicosatetraenoyl-CoA + H2O = (5Z,8Z,11Z,14Z)-eicosatetraenoate + CoA + H(+)</text>
        <dbReference type="Rhea" id="RHEA:40151"/>
        <dbReference type="ChEBI" id="CHEBI:15377"/>
        <dbReference type="ChEBI" id="CHEBI:15378"/>
        <dbReference type="ChEBI" id="CHEBI:32395"/>
        <dbReference type="ChEBI" id="CHEBI:57287"/>
        <dbReference type="ChEBI" id="CHEBI:57368"/>
    </reaction>
    <physiologicalReaction direction="left-to-right" evidence="16">
        <dbReference type="Rhea" id="RHEA:40152"/>
    </physiologicalReaction>
</comment>
<evidence type="ECO:0000256" key="6">
    <source>
        <dbReference type="ARBA" id="ARBA00022490"/>
    </source>
</evidence>
<evidence type="ECO:0000256" key="13">
    <source>
        <dbReference type="ARBA" id="ARBA00023128"/>
    </source>
</evidence>
<evidence type="ECO:0000256" key="15">
    <source>
        <dbReference type="ARBA" id="ARBA00023273"/>
    </source>
</evidence>
<keyword evidence="15" id="KW-0966">Cell projection</keyword>
<proteinExistence type="inferred from homology"/>
<evidence type="ECO:0000256" key="2">
    <source>
        <dbReference type="ARBA" id="ARBA00004569"/>
    </source>
</evidence>
<evidence type="ECO:0000256" key="7">
    <source>
        <dbReference type="ARBA" id="ARBA00022703"/>
    </source>
</evidence>
<keyword evidence="13" id="KW-0496">Mitochondrion</keyword>
<dbReference type="PANTHER" id="PTHR12418:SF19">
    <property type="entry name" value="ACYL-COENZYME A THIOESTERASE THEM4"/>
    <property type="match status" value="1"/>
</dbReference>
<comment type="catalytic activity">
    <reaction evidence="25">
        <text>dodecanoyl-CoA + H2O = dodecanoate + CoA + H(+)</text>
        <dbReference type="Rhea" id="RHEA:30135"/>
        <dbReference type="ChEBI" id="CHEBI:15377"/>
        <dbReference type="ChEBI" id="CHEBI:15378"/>
        <dbReference type="ChEBI" id="CHEBI:18262"/>
        <dbReference type="ChEBI" id="CHEBI:57287"/>
        <dbReference type="ChEBI" id="CHEBI:57375"/>
    </reaction>
    <physiologicalReaction direction="left-to-right" evidence="25">
        <dbReference type="Rhea" id="RHEA:30136"/>
    </physiologicalReaction>
</comment>
<evidence type="ECO:0000256" key="23">
    <source>
        <dbReference type="ARBA" id="ARBA00047734"/>
    </source>
</evidence>
<keyword evidence="8" id="KW-0999">Mitochondrion inner membrane</keyword>
<name>A0A6J6MG47_9ZZZZ</name>
<comment type="similarity">
    <text evidence="18">Belongs to the THEM4/THEM5 thioesterase family.</text>
</comment>
<keyword evidence="14" id="KW-0472">Membrane</keyword>
<evidence type="ECO:0000256" key="12">
    <source>
        <dbReference type="ARBA" id="ARBA00023098"/>
    </source>
</evidence>
<evidence type="ECO:0000256" key="10">
    <source>
        <dbReference type="ARBA" id="ARBA00022832"/>
    </source>
</evidence>
<comment type="subcellular location">
    <subcellularLocation>
        <location evidence="3">Cell projection</location>
        <location evidence="3">Ruffle membrane</location>
    </subcellularLocation>
    <subcellularLocation>
        <location evidence="1">Cytoplasm</location>
    </subcellularLocation>
    <subcellularLocation>
        <location evidence="4">Mitochondrion inner membrane</location>
        <topology evidence="4">Peripheral membrane protein</topology>
    </subcellularLocation>
    <subcellularLocation>
        <location evidence="2">Mitochondrion intermembrane space</location>
    </subcellularLocation>
</comment>
<accession>A0A6J6MG47</accession>
<dbReference type="GO" id="GO:0005758">
    <property type="term" value="C:mitochondrial intermembrane space"/>
    <property type="evidence" value="ECO:0007669"/>
    <property type="project" value="UniProtKB-SubCell"/>
</dbReference>
<evidence type="ECO:0000256" key="4">
    <source>
        <dbReference type="ARBA" id="ARBA00004637"/>
    </source>
</evidence>
<evidence type="ECO:0000256" key="27">
    <source>
        <dbReference type="SAM" id="MobiDB-lite"/>
    </source>
</evidence>
<sequence>MARVPSTIPPADAIPAQVHPDAPKPGQAIPSHLEHCFGCGQSHPTGLRIRSTAGEGASITSIFTVSEFHQGAPGLAHGGILTLACDEVLGHLMWLLRKPAVTGRLETDFLLPVPVGSVIHLRAEILGISGRKVYSRCEGRLNAADGPVAIRAQSLFVIVDMQHFLDSAPEDYITRIQGNPALMREIDSSFEVNP</sequence>
<keyword evidence="11" id="KW-0809">Transit peptide</keyword>
<evidence type="ECO:0000256" key="8">
    <source>
        <dbReference type="ARBA" id="ARBA00022792"/>
    </source>
</evidence>
<dbReference type="GO" id="GO:0006915">
    <property type="term" value="P:apoptotic process"/>
    <property type="evidence" value="ECO:0007669"/>
    <property type="project" value="UniProtKB-KW"/>
</dbReference>
<dbReference type="InterPro" id="IPR006683">
    <property type="entry name" value="Thioestr_dom"/>
</dbReference>
<comment type="catalytic activity">
    <reaction evidence="26">
        <text>tetradecanoyl-CoA + H2O = tetradecanoate + CoA + H(+)</text>
        <dbReference type="Rhea" id="RHEA:40119"/>
        <dbReference type="ChEBI" id="CHEBI:15377"/>
        <dbReference type="ChEBI" id="CHEBI:15378"/>
        <dbReference type="ChEBI" id="CHEBI:30807"/>
        <dbReference type="ChEBI" id="CHEBI:57287"/>
        <dbReference type="ChEBI" id="CHEBI:57385"/>
    </reaction>
    <physiologicalReaction direction="left-to-right" evidence="26">
        <dbReference type="Rhea" id="RHEA:40120"/>
    </physiologicalReaction>
</comment>
<evidence type="ECO:0000256" key="14">
    <source>
        <dbReference type="ARBA" id="ARBA00023136"/>
    </source>
</evidence>
<evidence type="ECO:0000256" key="26">
    <source>
        <dbReference type="ARBA" id="ARBA00048180"/>
    </source>
</evidence>
<feature type="region of interest" description="Disordered" evidence="27">
    <location>
        <begin position="1"/>
        <end position="27"/>
    </location>
</feature>
<dbReference type="CDD" id="cd03443">
    <property type="entry name" value="PaaI_thioesterase"/>
    <property type="match status" value="1"/>
</dbReference>
<keyword evidence="10" id="KW-0276">Fatty acid metabolism</keyword>
<dbReference type="EMBL" id="CAFBRC010000022">
    <property type="protein sequence ID" value="CAB5073658.1"/>
    <property type="molecule type" value="Genomic_DNA"/>
</dbReference>
<dbReference type="InterPro" id="IPR052365">
    <property type="entry name" value="THEM4/THEM5_acyl-CoA_thioest"/>
</dbReference>
<evidence type="ECO:0000313" key="30">
    <source>
        <dbReference type="EMBL" id="CAB5073658.1"/>
    </source>
</evidence>
<keyword evidence="12" id="KW-0443">Lipid metabolism</keyword>
<dbReference type="GO" id="GO:0016787">
    <property type="term" value="F:hydrolase activity"/>
    <property type="evidence" value="ECO:0007669"/>
    <property type="project" value="UniProtKB-KW"/>
</dbReference>
<evidence type="ECO:0000313" key="29">
    <source>
        <dbReference type="EMBL" id="CAB4672389.1"/>
    </source>
</evidence>